<evidence type="ECO:0000313" key="12">
    <source>
        <dbReference type="EMBL" id="MBA8847759.1"/>
    </source>
</evidence>
<name>A0A839E512_9MICO</name>
<keyword evidence="9 11" id="KW-0472">Membrane</keyword>
<keyword evidence="3" id="KW-1003">Cell membrane</keyword>
<evidence type="ECO:0000256" key="10">
    <source>
        <dbReference type="SAM" id="MobiDB-lite"/>
    </source>
</evidence>
<keyword evidence="7 11" id="KW-1133">Transmembrane helix</keyword>
<dbReference type="AlphaFoldDB" id="A0A839E512"/>
<dbReference type="GO" id="GO:0000103">
    <property type="term" value="P:sulfate assimilation"/>
    <property type="evidence" value="ECO:0007669"/>
    <property type="project" value="TreeGrafter"/>
</dbReference>
<evidence type="ECO:0000256" key="7">
    <source>
        <dbReference type="ARBA" id="ARBA00022989"/>
    </source>
</evidence>
<dbReference type="GO" id="GO:0009675">
    <property type="term" value="F:high-affinity sulfate:proton symporter activity"/>
    <property type="evidence" value="ECO:0007669"/>
    <property type="project" value="TreeGrafter"/>
</dbReference>
<dbReference type="InterPro" id="IPR050480">
    <property type="entry name" value="CysZ-like"/>
</dbReference>
<dbReference type="GO" id="GO:0005886">
    <property type="term" value="C:plasma membrane"/>
    <property type="evidence" value="ECO:0007669"/>
    <property type="project" value="TreeGrafter"/>
</dbReference>
<accession>A0A839E512</accession>
<evidence type="ECO:0000256" key="11">
    <source>
        <dbReference type="SAM" id="Phobius"/>
    </source>
</evidence>
<feature type="region of interest" description="Disordered" evidence="10">
    <location>
        <begin position="269"/>
        <end position="290"/>
    </location>
</feature>
<keyword evidence="6 11" id="KW-0812">Transmembrane</keyword>
<evidence type="ECO:0000256" key="1">
    <source>
        <dbReference type="ARBA" id="ARBA00004141"/>
    </source>
</evidence>
<keyword evidence="8" id="KW-0764">Sulfate transport</keyword>
<protein>
    <submittedName>
        <fullName evidence="12">CysZ protein</fullName>
    </submittedName>
</protein>
<gene>
    <name evidence="12" type="ORF">FHX53_001344</name>
</gene>
<evidence type="ECO:0000256" key="6">
    <source>
        <dbReference type="ARBA" id="ARBA00022692"/>
    </source>
</evidence>
<feature type="transmembrane region" description="Helical" evidence="11">
    <location>
        <begin position="157"/>
        <end position="181"/>
    </location>
</feature>
<keyword evidence="2" id="KW-0813">Transport</keyword>
<dbReference type="GO" id="GO:0019344">
    <property type="term" value="P:cysteine biosynthetic process"/>
    <property type="evidence" value="ECO:0007669"/>
    <property type="project" value="TreeGrafter"/>
</dbReference>
<dbReference type="PANTHER" id="PTHR37468">
    <property type="entry name" value="SULFATE TRANSPORTER CYSZ"/>
    <property type="match status" value="1"/>
</dbReference>
<comment type="caution">
    <text evidence="12">The sequence shown here is derived from an EMBL/GenBank/DDBJ whole genome shotgun (WGS) entry which is preliminary data.</text>
</comment>
<evidence type="ECO:0000256" key="8">
    <source>
        <dbReference type="ARBA" id="ARBA00023032"/>
    </source>
</evidence>
<sequence>MSRRRDRAPRPARVDRARRPGIANELLAGAGLLWRGFGMWRRRPGVMALGMVPAVIVAAVVIAGAVALGANAAGIGAWLTPFAEGWGEAERELVRGAAGTLVVVGLLVLAFYTFTALTLLVGDPFYERIWRRAEADLGEFSPGAFGFWRSVGDSVLLVLRAIGYGLTTFAVGLIPVVGAVAGPVTGALLGGHLIARELTQRPFQARGMGRDARRRLLRGSRARELGFGVMTQLTFLIPGGAIVVMPAAVVGSTLLARELMVRAEARAGSAAQTQSGRALDSAPGRSPAAD</sequence>
<evidence type="ECO:0000256" key="9">
    <source>
        <dbReference type="ARBA" id="ARBA00023136"/>
    </source>
</evidence>
<dbReference type="EMBL" id="JACGWX010000002">
    <property type="protein sequence ID" value="MBA8847759.1"/>
    <property type="molecule type" value="Genomic_DNA"/>
</dbReference>
<comment type="subcellular location">
    <subcellularLocation>
        <location evidence="1">Membrane</location>
        <topology evidence="1">Multi-pass membrane protein</topology>
    </subcellularLocation>
</comment>
<feature type="transmembrane region" description="Helical" evidence="11">
    <location>
        <begin position="98"/>
        <end position="122"/>
    </location>
</feature>
<feature type="transmembrane region" description="Helical" evidence="11">
    <location>
        <begin position="235"/>
        <end position="256"/>
    </location>
</feature>
<feature type="transmembrane region" description="Helical" evidence="11">
    <location>
        <begin position="45"/>
        <end position="78"/>
    </location>
</feature>
<dbReference type="Proteomes" id="UP000585905">
    <property type="component" value="Unassembled WGS sequence"/>
</dbReference>
<evidence type="ECO:0000256" key="3">
    <source>
        <dbReference type="ARBA" id="ARBA00022475"/>
    </source>
</evidence>
<evidence type="ECO:0000256" key="4">
    <source>
        <dbReference type="ARBA" id="ARBA00022519"/>
    </source>
</evidence>
<organism evidence="12 13">
    <name type="scientific">Microcella alkalica</name>
    <dbReference type="NCBI Taxonomy" id="355930"/>
    <lineage>
        <taxon>Bacteria</taxon>
        <taxon>Bacillati</taxon>
        <taxon>Actinomycetota</taxon>
        <taxon>Actinomycetes</taxon>
        <taxon>Micrococcales</taxon>
        <taxon>Microbacteriaceae</taxon>
        <taxon>Microcella</taxon>
    </lineage>
</organism>
<reference evidence="12 13" key="1">
    <citation type="submission" date="2020-07" db="EMBL/GenBank/DDBJ databases">
        <title>Sequencing the genomes of 1000 actinobacteria strains.</title>
        <authorList>
            <person name="Klenk H.-P."/>
        </authorList>
    </citation>
    <scope>NUCLEOTIDE SEQUENCE [LARGE SCALE GENOMIC DNA]</scope>
    <source>
        <strain evidence="12 13">DSM 19663</strain>
    </source>
</reference>
<dbReference type="PANTHER" id="PTHR37468:SF1">
    <property type="entry name" value="SULFATE TRANSPORTER CYSZ"/>
    <property type="match status" value="1"/>
</dbReference>
<keyword evidence="5" id="KW-0028">Amino-acid biosynthesis</keyword>
<keyword evidence="13" id="KW-1185">Reference proteome</keyword>
<dbReference type="Pfam" id="PF07264">
    <property type="entry name" value="EI24"/>
    <property type="match status" value="1"/>
</dbReference>
<dbReference type="RefSeq" id="WP_343050877.1">
    <property type="nucleotide sequence ID" value="NZ_BAAAOV010000005.1"/>
</dbReference>
<keyword evidence="4" id="KW-0997">Cell inner membrane</keyword>
<evidence type="ECO:0000313" key="13">
    <source>
        <dbReference type="Proteomes" id="UP000585905"/>
    </source>
</evidence>
<evidence type="ECO:0000256" key="2">
    <source>
        <dbReference type="ARBA" id="ARBA00022448"/>
    </source>
</evidence>
<evidence type="ECO:0000256" key="5">
    <source>
        <dbReference type="ARBA" id="ARBA00022605"/>
    </source>
</evidence>
<dbReference type="InterPro" id="IPR059112">
    <property type="entry name" value="CysZ/EI24"/>
</dbReference>
<proteinExistence type="predicted"/>